<keyword evidence="1" id="KW-0378">Hydrolase</keyword>
<dbReference type="InterPro" id="IPR036457">
    <property type="entry name" value="PPM-type-like_dom_sf"/>
</dbReference>
<dbReference type="EMBL" id="BLPF01000001">
    <property type="protein sequence ID" value="GFJ78730.1"/>
    <property type="molecule type" value="Genomic_DNA"/>
</dbReference>
<comment type="caution">
    <text evidence="3">The sequence shown here is derived from an EMBL/GenBank/DDBJ whole genome shotgun (WGS) entry which is preliminary data.</text>
</comment>
<reference evidence="3 4" key="1">
    <citation type="submission" date="2020-03" db="EMBL/GenBank/DDBJ databases">
        <title>Whole genome shotgun sequence of Phytohabitans houttuyneae NBRC 108639.</title>
        <authorList>
            <person name="Komaki H."/>
            <person name="Tamura T."/>
        </authorList>
    </citation>
    <scope>NUCLEOTIDE SEQUENCE [LARGE SCALE GENOMIC DNA]</scope>
    <source>
        <strain evidence="3 4">NBRC 108639</strain>
    </source>
</reference>
<dbReference type="Pfam" id="PF07228">
    <property type="entry name" value="SpoIIE"/>
    <property type="match status" value="1"/>
</dbReference>
<evidence type="ECO:0000313" key="3">
    <source>
        <dbReference type="EMBL" id="GFJ78730.1"/>
    </source>
</evidence>
<sequence>MSPVSDGVWDGQGVRRSTTKSAAEILDRLARTERLGNLGWAEWDLVTDTVHWSDHLFEIFERDRAAGPASLAQAREYIVPDDLGRADKAVQSLIGDAKPIDVTFRIAVGSGIRHIRAIFEAERGRDGKARLVYGIIQDVSVFEAAARDRARLADVEAESAELQASLRIEHSVVAALQQVILPVPAGTVRRPGLEAAVRYQPAEEVARVGGDWFDLVHLPGDRTLLAVGDVAGHGMPAAAKMARLRHALSALAVTTDDPAQLLSYLNQMVCDDPTGPTATAAVARFDPETSSVTWAQAGHPPPVLLTRGGAAPLQRPEGMLVGALRTSEYGTATTALAPGDTMLIYTDGLIERRTFDSDWLGPVLRALGGGADLPLQALLARLQPASPDDDTCVLALRAVGDG</sequence>
<accession>A0A6V8K5F3</accession>
<dbReference type="InterPro" id="IPR035965">
    <property type="entry name" value="PAS-like_dom_sf"/>
</dbReference>
<name>A0A6V8K5F3_9ACTN</name>
<proteinExistence type="predicted"/>
<dbReference type="PANTHER" id="PTHR43156">
    <property type="entry name" value="STAGE II SPORULATION PROTEIN E-RELATED"/>
    <property type="match status" value="1"/>
</dbReference>
<keyword evidence="4" id="KW-1185">Reference proteome</keyword>
<evidence type="ECO:0000256" key="1">
    <source>
        <dbReference type="ARBA" id="ARBA00022801"/>
    </source>
</evidence>
<dbReference type="PANTHER" id="PTHR43156:SF2">
    <property type="entry name" value="STAGE II SPORULATION PROTEIN E"/>
    <property type="match status" value="1"/>
</dbReference>
<reference evidence="3 4" key="2">
    <citation type="submission" date="2020-03" db="EMBL/GenBank/DDBJ databases">
        <authorList>
            <person name="Ichikawa N."/>
            <person name="Kimura A."/>
            <person name="Kitahashi Y."/>
            <person name="Uohara A."/>
        </authorList>
    </citation>
    <scope>NUCLEOTIDE SEQUENCE [LARGE SCALE GENOMIC DNA]</scope>
    <source>
        <strain evidence="3 4">NBRC 108639</strain>
    </source>
</reference>
<dbReference type="SMART" id="SM00331">
    <property type="entry name" value="PP2C_SIG"/>
    <property type="match status" value="1"/>
</dbReference>
<dbReference type="GO" id="GO:0016791">
    <property type="term" value="F:phosphatase activity"/>
    <property type="evidence" value="ECO:0007669"/>
    <property type="project" value="TreeGrafter"/>
</dbReference>
<dbReference type="SUPFAM" id="SSF55785">
    <property type="entry name" value="PYP-like sensor domain (PAS domain)"/>
    <property type="match status" value="1"/>
</dbReference>
<dbReference type="Gene3D" id="3.60.40.10">
    <property type="entry name" value="PPM-type phosphatase domain"/>
    <property type="match status" value="1"/>
</dbReference>
<dbReference type="Gene3D" id="3.30.450.20">
    <property type="entry name" value="PAS domain"/>
    <property type="match status" value="1"/>
</dbReference>
<evidence type="ECO:0000259" key="2">
    <source>
        <dbReference type="SMART" id="SM00331"/>
    </source>
</evidence>
<dbReference type="InterPro" id="IPR001932">
    <property type="entry name" value="PPM-type_phosphatase-like_dom"/>
</dbReference>
<dbReference type="Proteomes" id="UP000482800">
    <property type="component" value="Unassembled WGS sequence"/>
</dbReference>
<dbReference type="AlphaFoldDB" id="A0A6V8K5F3"/>
<organism evidence="3 4">
    <name type="scientific">Phytohabitans houttuyneae</name>
    <dbReference type="NCBI Taxonomy" id="1076126"/>
    <lineage>
        <taxon>Bacteria</taxon>
        <taxon>Bacillati</taxon>
        <taxon>Actinomycetota</taxon>
        <taxon>Actinomycetes</taxon>
        <taxon>Micromonosporales</taxon>
        <taxon>Micromonosporaceae</taxon>
    </lineage>
</organism>
<dbReference type="InterPro" id="IPR052016">
    <property type="entry name" value="Bact_Sigma-Reg"/>
</dbReference>
<evidence type="ECO:0000313" key="4">
    <source>
        <dbReference type="Proteomes" id="UP000482800"/>
    </source>
</evidence>
<dbReference type="SUPFAM" id="SSF81606">
    <property type="entry name" value="PP2C-like"/>
    <property type="match status" value="1"/>
</dbReference>
<feature type="domain" description="PPM-type phosphatase" evidence="2">
    <location>
        <begin position="193"/>
        <end position="398"/>
    </location>
</feature>
<gene>
    <name evidence="3" type="ORF">Phou_029100</name>
</gene>
<protein>
    <recommendedName>
        <fullName evidence="2">PPM-type phosphatase domain-containing protein</fullName>
    </recommendedName>
</protein>